<keyword evidence="2" id="KW-1185">Reference proteome</keyword>
<reference evidence="1 2" key="1">
    <citation type="journal article" date="2019" name="Sci. Rep.">
        <title>Orb-weaving spider Araneus ventricosus genome elucidates the spidroin gene catalogue.</title>
        <authorList>
            <person name="Kono N."/>
            <person name="Nakamura H."/>
            <person name="Ohtoshi R."/>
            <person name="Moran D.A.P."/>
            <person name="Shinohara A."/>
            <person name="Yoshida Y."/>
            <person name="Fujiwara M."/>
            <person name="Mori M."/>
            <person name="Tomita M."/>
            <person name="Arakawa K."/>
        </authorList>
    </citation>
    <scope>NUCLEOTIDE SEQUENCE [LARGE SCALE GENOMIC DNA]</scope>
</reference>
<gene>
    <name evidence="1" type="ORF">AVEN_227971_1</name>
</gene>
<organism evidence="1 2">
    <name type="scientific">Araneus ventricosus</name>
    <name type="common">Orbweaver spider</name>
    <name type="synonym">Epeira ventricosa</name>
    <dbReference type="NCBI Taxonomy" id="182803"/>
    <lineage>
        <taxon>Eukaryota</taxon>
        <taxon>Metazoa</taxon>
        <taxon>Ecdysozoa</taxon>
        <taxon>Arthropoda</taxon>
        <taxon>Chelicerata</taxon>
        <taxon>Arachnida</taxon>
        <taxon>Araneae</taxon>
        <taxon>Araneomorphae</taxon>
        <taxon>Entelegynae</taxon>
        <taxon>Araneoidea</taxon>
        <taxon>Araneidae</taxon>
        <taxon>Araneus</taxon>
    </lineage>
</organism>
<comment type="caution">
    <text evidence="1">The sequence shown here is derived from an EMBL/GenBank/DDBJ whole genome shotgun (WGS) entry which is preliminary data.</text>
</comment>
<evidence type="ECO:0000313" key="1">
    <source>
        <dbReference type="EMBL" id="GBN97389.1"/>
    </source>
</evidence>
<dbReference type="Proteomes" id="UP000499080">
    <property type="component" value="Unassembled WGS sequence"/>
</dbReference>
<proteinExistence type="predicted"/>
<accession>A0A4Y2TDB1</accession>
<dbReference type="AlphaFoldDB" id="A0A4Y2TDB1"/>
<name>A0A4Y2TDB1_ARAVE</name>
<sequence>MLANARKPLEVLRRNILLEEVDPDSNPDGNFSLQQGCSNLTLHVCKLVASLARQDCKFTTSLQNRRSTTRRIYSKLVASSSWQTIAKTEYADEAWIRSLDNLLCNLSP</sequence>
<dbReference type="EMBL" id="BGPR01027144">
    <property type="protein sequence ID" value="GBN97389.1"/>
    <property type="molecule type" value="Genomic_DNA"/>
</dbReference>
<evidence type="ECO:0000313" key="2">
    <source>
        <dbReference type="Proteomes" id="UP000499080"/>
    </source>
</evidence>
<protein>
    <submittedName>
        <fullName evidence="1">Uncharacterized protein</fullName>
    </submittedName>
</protein>